<dbReference type="GO" id="GO:0050133">
    <property type="term" value="F:N6-hydroxylysine O-acetyltransferase activity"/>
    <property type="evidence" value="ECO:0007669"/>
    <property type="project" value="UniProtKB-EC"/>
</dbReference>
<dbReference type="GO" id="GO:0019290">
    <property type="term" value="P:siderophore biosynthetic process"/>
    <property type="evidence" value="ECO:0007669"/>
    <property type="project" value="InterPro"/>
</dbReference>
<dbReference type="PANTHER" id="PTHR31438">
    <property type="entry name" value="LYSINE N-ACYLTRANSFERASE C17G9.06C-RELATED"/>
    <property type="match status" value="1"/>
</dbReference>
<keyword evidence="4" id="KW-1185">Reference proteome</keyword>
<organism evidence="3 4">
    <name type="scientific">Parendozoicomonas haliclonae</name>
    <dbReference type="NCBI Taxonomy" id="1960125"/>
    <lineage>
        <taxon>Bacteria</taxon>
        <taxon>Pseudomonadati</taxon>
        <taxon>Pseudomonadota</taxon>
        <taxon>Gammaproteobacteria</taxon>
        <taxon>Oceanospirillales</taxon>
        <taxon>Endozoicomonadaceae</taxon>
        <taxon>Parendozoicomonas</taxon>
    </lineage>
</organism>
<evidence type="ECO:0000313" key="3">
    <source>
        <dbReference type="EMBL" id="SMA48959.1"/>
    </source>
</evidence>
<dbReference type="AlphaFoldDB" id="A0A1X7ALR3"/>
<dbReference type="Pfam" id="PF13523">
    <property type="entry name" value="Acetyltransf_8"/>
    <property type="match status" value="1"/>
</dbReference>
<dbReference type="PANTHER" id="PTHR31438:SF1">
    <property type="entry name" value="LYSINE N-ACYLTRANSFERASE C17G9.06C-RELATED"/>
    <property type="match status" value="1"/>
</dbReference>
<dbReference type="SUPFAM" id="SSF55729">
    <property type="entry name" value="Acyl-CoA N-acyltransferases (Nat)"/>
    <property type="match status" value="1"/>
</dbReference>
<gene>
    <name evidence="3" type="primary">iucB</name>
    <name evidence="3" type="ORF">EHSB41UT_02969</name>
</gene>
<keyword evidence="3" id="KW-0808">Transferase</keyword>
<dbReference type="SMART" id="SM01006">
    <property type="entry name" value="AlcB"/>
    <property type="match status" value="1"/>
</dbReference>
<dbReference type="Gene3D" id="3.40.630.30">
    <property type="match status" value="1"/>
</dbReference>
<keyword evidence="3" id="KW-0012">Acyltransferase</keyword>
<dbReference type="EMBL" id="FWPT01000007">
    <property type="protein sequence ID" value="SMA48959.1"/>
    <property type="molecule type" value="Genomic_DNA"/>
</dbReference>
<proteinExistence type="predicted"/>
<evidence type="ECO:0000259" key="2">
    <source>
        <dbReference type="SMART" id="SM01006"/>
    </source>
</evidence>
<protein>
    <submittedName>
        <fullName evidence="3">N(6)-hydroxylysine O-acetyltransferase</fullName>
        <ecNumber evidence="3">2.3.1.102</ecNumber>
    </submittedName>
</protein>
<dbReference type="InterPro" id="IPR016181">
    <property type="entry name" value="Acyl_CoA_acyltransferase"/>
</dbReference>
<dbReference type="GO" id="GO:0016410">
    <property type="term" value="F:N-acyltransferase activity"/>
    <property type="evidence" value="ECO:0007669"/>
    <property type="project" value="TreeGrafter"/>
</dbReference>
<dbReference type="InterPro" id="IPR019432">
    <property type="entry name" value="Acyltransferase_MbtK/IucB-like"/>
</dbReference>
<accession>A0A1X7ALR3</accession>
<feature type="domain" description="Acyltransferase MbtK/IucB-like conserved" evidence="2">
    <location>
        <begin position="174"/>
        <end position="221"/>
    </location>
</feature>
<comment type="pathway">
    <text evidence="1">Siderophore biosynthesis.</text>
</comment>
<evidence type="ECO:0000313" key="4">
    <source>
        <dbReference type="Proteomes" id="UP000196573"/>
    </source>
</evidence>
<dbReference type="EC" id="2.3.1.102" evidence="3"/>
<name>A0A1X7ALR3_9GAMM</name>
<dbReference type="OrthoDB" id="9087497at2"/>
<sequence>MKTNVSFTVPVATGDTVTITLLSSYAFSASTGSQALTVEASQSENTPILSLALTETNATDKLSVLLATLADYLFSRSDVLEELTLNQALVNHLNSHCQGDELISSLNNDKTGTILRAAFYQNGLLWHWRGSRNPVAETWAFNDQNIRHPERLPQPEGLLYQRYDFSNDLLVTLETLDPDRHLDLFHDWMNQPRVAEFWELDKSKQELKDYIVKQRADRYSWPVLACLNGEPLGYLEIYWVMEDRLGPYYPCQPWDRGSHVLVGNTNFLGPRYSKTWTCALSHFLFLDDPRTRTLAGEPRADNQRLLKLLEPARWFFVKEFDFPHKRSALIQCHRETFFQQVRL</sequence>
<dbReference type="Proteomes" id="UP000196573">
    <property type="component" value="Unassembled WGS sequence"/>
</dbReference>
<reference evidence="3 4" key="1">
    <citation type="submission" date="2017-03" db="EMBL/GenBank/DDBJ databases">
        <authorList>
            <person name="Afonso C.L."/>
            <person name="Miller P.J."/>
            <person name="Scott M.A."/>
            <person name="Spackman E."/>
            <person name="Goraichik I."/>
            <person name="Dimitrov K.M."/>
            <person name="Suarez D.L."/>
            <person name="Swayne D.E."/>
        </authorList>
    </citation>
    <scope>NUCLEOTIDE SEQUENCE [LARGE SCALE GENOMIC DNA]</scope>
    <source>
        <strain evidence="3">SB41UT1</strain>
    </source>
</reference>
<evidence type="ECO:0000256" key="1">
    <source>
        <dbReference type="ARBA" id="ARBA00004924"/>
    </source>
</evidence>
<dbReference type="RefSeq" id="WP_087111263.1">
    <property type="nucleotide sequence ID" value="NZ_CBCSCN010000007.1"/>
</dbReference>